<evidence type="ECO:0000313" key="2">
    <source>
        <dbReference type="Proteomes" id="UP000799754"/>
    </source>
</evidence>
<proteinExistence type="predicted"/>
<comment type="caution">
    <text evidence="1">The sequence shown here is derived from an EMBL/GenBank/DDBJ whole genome shotgun (WGS) entry which is preliminary data.</text>
</comment>
<sequence>VRCFADYADDELLSYLAERSISRGFLQEIDQFLCGHPEIANCPEGRETILQLNTLSPLEAYKYFLRGYTRPARYVDGVVKSEYFTLPANYPYRPLRTKIDPELVDFFEGFEYRWDIIDRIDQAVRGGIQELSLGRPLPSGYQRLICYALWGNPSDAYKWYEYSLQEEYLPHRYLPEHVVLGHVPKLAGKIDPQPSSLNTSRCHMDVRSRMARANDEGIGE</sequence>
<feature type="non-terminal residue" evidence="1">
    <location>
        <position position="220"/>
    </location>
</feature>
<protein>
    <submittedName>
        <fullName evidence="1">Uncharacterized protein</fullName>
    </submittedName>
</protein>
<keyword evidence="2" id="KW-1185">Reference proteome</keyword>
<feature type="non-terminal residue" evidence="1">
    <location>
        <position position="1"/>
    </location>
</feature>
<reference evidence="1" key="1">
    <citation type="journal article" date="2020" name="Stud. Mycol.">
        <title>101 Dothideomycetes genomes: a test case for predicting lifestyles and emergence of pathogens.</title>
        <authorList>
            <person name="Haridas S."/>
            <person name="Albert R."/>
            <person name="Binder M."/>
            <person name="Bloem J."/>
            <person name="Labutti K."/>
            <person name="Salamov A."/>
            <person name="Andreopoulos B."/>
            <person name="Baker S."/>
            <person name="Barry K."/>
            <person name="Bills G."/>
            <person name="Bluhm B."/>
            <person name="Cannon C."/>
            <person name="Castanera R."/>
            <person name="Culley D."/>
            <person name="Daum C."/>
            <person name="Ezra D."/>
            <person name="Gonzalez J."/>
            <person name="Henrissat B."/>
            <person name="Kuo A."/>
            <person name="Liang C."/>
            <person name="Lipzen A."/>
            <person name="Lutzoni F."/>
            <person name="Magnuson J."/>
            <person name="Mondo S."/>
            <person name="Nolan M."/>
            <person name="Ohm R."/>
            <person name="Pangilinan J."/>
            <person name="Park H.-J."/>
            <person name="Ramirez L."/>
            <person name="Alfaro M."/>
            <person name="Sun H."/>
            <person name="Tritt A."/>
            <person name="Yoshinaga Y."/>
            <person name="Zwiers L.-H."/>
            <person name="Turgeon B."/>
            <person name="Goodwin S."/>
            <person name="Spatafora J."/>
            <person name="Crous P."/>
            <person name="Grigoriev I."/>
        </authorList>
    </citation>
    <scope>NUCLEOTIDE SEQUENCE</scope>
    <source>
        <strain evidence="1">CBS 525.71</strain>
    </source>
</reference>
<gene>
    <name evidence="1" type="ORF">BU25DRAFT_313168</name>
</gene>
<name>A0ACB6RPV3_9PLEO</name>
<dbReference type="Proteomes" id="UP000799754">
    <property type="component" value="Unassembled WGS sequence"/>
</dbReference>
<accession>A0ACB6RPV3</accession>
<dbReference type="EMBL" id="MU006734">
    <property type="protein sequence ID" value="KAF2623911.1"/>
    <property type="molecule type" value="Genomic_DNA"/>
</dbReference>
<organism evidence="1 2">
    <name type="scientific">Macroventuria anomochaeta</name>
    <dbReference type="NCBI Taxonomy" id="301207"/>
    <lineage>
        <taxon>Eukaryota</taxon>
        <taxon>Fungi</taxon>
        <taxon>Dikarya</taxon>
        <taxon>Ascomycota</taxon>
        <taxon>Pezizomycotina</taxon>
        <taxon>Dothideomycetes</taxon>
        <taxon>Pleosporomycetidae</taxon>
        <taxon>Pleosporales</taxon>
        <taxon>Pleosporineae</taxon>
        <taxon>Didymellaceae</taxon>
        <taxon>Macroventuria</taxon>
    </lineage>
</organism>
<evidence type="ECO:0000313" key="1">
    <source>
        <dbReference type="EMBL" id="KAF2623911.1"/>
    </source>
</evidence>